<organism evidence="2">
    <name type="scientific">Anopheles sinensis</name>
    <name type="common">Mosquito</name>
    <dbReference type="NCBI Taxonomy" id="74873"/>
    <lineage>
        <taxon>Eukaryota</taxon>
        <taxon>Metazoa</taxon>
        <taxon>Ecdysozoa</taxon>
        <taxon>Arthropoda</taxon>
        <taxon>Hexapoda</taxon>
        <taxon>Insecta</taxon>
        <taxon>Pterygota</taxon>
        <taxon>Neoptera</taxon>
        <taxon>Endopterygota</taxon>
        <taxon>Diptera</taxon>
        <taxon>Nematocera</taxon>
        <taxon>Culicoidea</taxon>
        <taxon>Culicidae</taxon>
        <taxon>Anophelinae</taxon>
        <taxon>Anopheles</taxon>
    </lineage>
</organism>
<evidence type="ECO:0000313" key="4">
    <source>
        <dbReference type="Proteomes" id="UP000030765"/>
    </source>
</evidence>
<accession>A0A084VVV4</accession>
<keyword evidence="4" id="KW-1185">Reference proteome</keyword>
<dbReference type="Proteomes" id="UP000030765">
    <property type="component" value="Unassembled WGS sequence"/>
</dbReference>
<protein>
    <submittedName>
        <fullName evidence="2">AGAP003302-PA-like protein</fullName>
    </submittedName>
</protein>
<dbReference type="EnsemblMetazoa" id="ASIC009758-RA">
    <property type="protein sequence ID" value="ASIC009758-PA"/>
    <property type="gene ID" value="ASIC009758"/>
</dbReference>
<gene>
    <name evidence="2" type="ORF">ZHAS_00009758</name>
</gene>
<dbReference type="VEuPathDB" id="VectorBase:ASIC009758"/>
<dbReference type="OrthoDB" id="6431454at2759"/>
<dbReference type="EMBL" id="KE525161">
    <property type="protein sequence ID" value="KFB42098.1"/>
    <property type="molecule type" value="Genomic_DNA"/>
</dbReference>
<proteinExistence type="predicted"/>
<name>A0A084VVV4_ANOSI</name>
<dbReference type="VEuPathDB" id="VectorBase:ASIS018404"/>
<reference evidence="3" key="2">
    <citation type="submission" date="2020-05" db="UniProtKB">
        <authorList>
            <consortium name="EnsemblMetazoa"/>
        </authorList>
    </citation>
    <scope>IDENTIFICATION</scope>
</reference>
<sequence>MSDPTCFKFTVLSSNIDRIEIRNWLQTFGATHQVFVAAHAPDIVNVKYKEASSAMNARRALSDDPRVVSIEPMDNWPFHKRRAESTMSEQKSKSSTKSSEPRDNNTSRNDLVDQCLKCRKIDTEYMCGVCFGSYCSQQCREDDFAKHRKICMA</sequence>
<dbReference type="SUPFAM" id="SSF144232">
    <property type="entry name" value="HIT/MYND zinc finger-like"/>
    <property type="match status" value="1"/>
</dbReference>
<dbReference type="EMBL" id="ATLV01017307">
    <property type="status" value="NOT_ANNOTATED_CDS"/>
    <property type="molecule type" value="Genomic_DNA"/>
</dbReference>
<feature type="region of interest" description="Disordered" evidence="1">
    <location>
        <begin position="78"/>
        <end position="107"/>
    </location>
</feature>
<feature type="compositionally biased region" description="Low complexity" evidence="1">
    <location>
        <begin position="85"/>
        <end position="98"/>
    </location>
</feature>
<evidence type="ECO:0000313" key="2">
    <source>
        <dbReference type="EMBL" id="KFB42098.1"/>
    </source>
</evidence>
<reference evidence="2 4" key="1">
    <citation type="journal article" date="2014" name="BMC Genomics">
        <title>Genome sequence of Anopheles sinensis provides insight into genetics basis of mosquito competence for malaria parasites.</title>
        <authorList>
            <person name="Zhou D."/>
            <person name="Zhang D."/>
            <person name="Ding G."/>
            <person name="Shi L."/>
            <person name="Hou Q."/>
            <person name="Ye Y."/>
            <person name="Xu Y."/>
            <person name="Zhou H."/>
            <person name="Xiong C."/>
            <person name="Li S."/>
            <person name="Yu J."/>
            <person name="Hong S."/>
            <person name="Yu X."/>
            <person name="Zou P."/>
            <person name="Chen C."/>
            <person name="Chang X."/>
            <person name="Wang W."/>
            <person name="Lv Y."/>
            <person name="Sun Y."/>
            <person name="Ma L."/>
            <person name="Shen B."/>
            <person name="Zhu C."/>
        </authorList>
    </citation>
    <scope>NUCLEOTIDE SEQUENCE [LARGE SCALE GENOMIC DNA]</scope>
</reference>
<dbReference type="AlphaFoldDB" id="A0A084VVV4"/>
<evidence type="ECO:0000256" key="1">
    <source>
        <dbReference type="SAM" id="MobiDB-lite"/>
    </source>
</evidence>
<evidence type="ECO:0000313" key="3">
    <source>
        <dbReference type="EnsemblMetazoa" id="ASIC009758-PA"/>
    </source>
</evidence>